<evidence type="ECO:0000313" key="3">
    <source>
        <dbReference type="EMBL" id="KAJ4824207.1"/>
    </source>
</evidence>
<feature type="region of interest" description="Disordered" evidence="1">
    <location>
        <begin position="65"/>
        <end position="94"/>
    </location>
</feature>
<feature type="signal peptide" evidence="2">
    <location>
        <begin position="1"/>
        <end position="27"/>
    </location>
</feature>
<keyword evidence="4" id="KW-1185">Reference proteome</keyword>
<dbReference type="PANTHER" id="PTHR36726:SF5">
    <property type="entry name" value="CLAVATA3_ESR (CLE) GENE FAMILY MEMBER MTCLE11"/>
    <property type="match status" value="1"/>
</dbReference>
<dbReference type="Proteomes" id="UP001141552">
    <property type="component" value="Unassembled WGS sequence"/>
</dbReference>
<name>A0A9Q0J171_9ROSI</name>
<sequence length="94" mass="10678">MGFLAHREVILLLCIFHFAVQTEKVSGLTSIDLALRWNQRLLPFSHISRILKTVALDDLQPKAGLAPAPSMMFDPNQSDKRRVRRGSDPIHNRC</sequence>
<dbReference type="InterPro" id="IPR038821">
    <property type="entry name" value="CLE45-like"/>
</dbReference>
<dbReference type="AlphaFoldDB" id="A0A9Q0J171"/>
<reference evidence="3" key="2">
    <citation type="journal article" date="2023" name="Plants (Basel)">
        <title>Annotation of the Turnera subulata (Passifloraceae) Draft Genome Reveals the S-Locus Evolved after the Divergence of Turneroideae from Passifloroideae in a Stepwise Manner.</title>
        <authorList>
            <person name="Henning P.M."/>
            <person name="Roalson E.H."/>
            <person name="Mir W."/>
            <person name="McCubbin A.G."/>
            <person name="Shore J.S."/>
        </authorList>
    </citation>
    <scope>NUCLEOTIDE SEQUENCE</scope>
    <source>
        <strain evidence="3">F60SS</strain>
    </source>
</reference>
<organism evidence="3 4">
    <name type="scientific">Turnera subulata</name>
    <dbReference type="NCBI Taxonomy" id="218843"/>
    <lineage>
        <taxon>Eukaryota</taxon>
        <taxon>Viridiplantae</taxon>
        <taxon>Streptophyta</taxon>
        <taxon>Embryophyta</taxon>
        <taxon>Tracheophyta</taxon>
        <taxon>Spermatophyta</taxon>
        <taxon>Magnoliopsida</taxon>
        <taxon>eudicotyledons</taxon>
        <taxon>Gunneridae</taxon>
        <taxon>Pentapetalae</taxon>
        <taxon>rosids</taxon>
        <taxon>fabids</taxon>
        <taxon>Malpighiales</taxon>
        <taxon>Passifloraceae</taxon>
        <taxon>Turnera</taxon>
    </lineage>
</organism>
<accession>A0A9Q0J171</accession>
<evidence type="ECO:0000313" key="4">
    <source>
        <dbReference type="Proteomes" id="UP001141552"/>
    </source>
</evidence>
<dbReference type="PANTHER" id="PTHR36726">
    <property type="entry name" value="CLAVATA3/ESR (CLE)-RELATED PROTEIN 45"/>
    <property type="match status" value="1"/>
</dbReference>
<dbReference type="OrthoDB" id="1702020at2759"/>
<evidence type="ECO:0000256" key="2">
    <source>
        <dbReference type="SAM" id="SignalP"/>
    </source>
</evidence>
<proteinExistence type="predicted"/>
<reference evidence="3" key="1">
    <citation type="submission" date="2022-02" db="EMBL/GenBank/DDBJ databases">
        <authorList>
            <person name="Henning P.M."/>
            <person name="McCubbin A.G."/>
            <person name="Shore J.S."/>
        </authorList>
    </citation>
    <scope>NUCLEOTIDE SEQUENCE</scope>
    <source>
        <strain evidence="3">F60SS</strain>
        <tissue evidence="3">Leaves</tissue>
    </source>
</reference>
<evidence type="ECO:0000256" key="1">
    <source>
        <dbReference type="SAM" id="MobiDB-lite"/>
    </source>
</evidence>
<gene>
    <name evidence="3" type="ORF">Tsubulata_013063</name>
</gene>
<keyword evidence="2" id="KW-0732">Signal</keyword>
<protein>
    <submittedName>
        <fullName evidence="3">Uncharacterized protein</fullName>
    </submittedName>
</protein>
<dbReference type="EMBL" id="JAKUCV010007237">
    <property type="protein sequence ID" value="KAJ4824207.1"/>
    <property type="molecule type" value="Genomic_DNA"/>
</dbReference>
<feature type="chain" id="PRO_5040309130" evidence="2">
    <location>
        <begin position="28"/>
        <end position="94"/>
    </location>
</feature>
<feature type="compositionally biased region" description="Basic and acidic residues" evidence="1">
    <location>
        <begin position="77"/>
        <end position="94"/>
    </location>
</feature>
<comment type="caution">
    <text evidence="3">The sequence shown here is derived from an EMBL/GenBank/DDBJ whole genome shotgun (WGS) entry which is preliminary data.</text>
</comment>